<accession>A0ABC8KHA4</accession>
<keyword evidence="4" id="KW-0964">Secreted</keyword>
<dbReference type="Pfam" id="PF05938">
    <property type="entry name" value="Self-incomp_S1"/>
    <property type="match status" value="1"/>
</dbReference>
<proteinExistence type="inferred from homology"/>
<keyword evidence="8" id="KW-1185">Reference proteome</keyword>
<keyword evidence="3" id="KW-0713">Self-incompatibility</keyword>
<evidence type="ECO:0000256" key="1">
    <source>
        <dbReference type="ARBA" id="ARBA00004613"/>
    </source>
</evidence>
<gene>
    <name evidence="7" type="ORF">ERUC_LOCUS23882</name>
</gene>
<evidence type="ECO:0000256" key="5">
    <source>
        <dbReference type="ARBA" id="ARBA00022729"/>
    </source>
</evidence>
<name>A0ABC8KHA4_ERUVS</name>
<comment type="similarity">
    <text evidence="2">Belongs to the plant self-incompatibility (S1) protein family.</text>
</comment>
<evidence type="ECO:0000256" key="6">
    <source>
        <dbReference type="SAM" id="SignalP"/>
    </source>
</evidence>
<feature type="signal peptide" evidence="6">
    <location>
        <begin position="1"/>
        <end position="20"/>
    </location>
</feature>
<feature type="chain" id="PRO_5044867910" description="S-protein homolog" evidence="6">
    <location>
        <begin position="21"/>
        <end position="140"/>
    </location>
</feature>
<dbReference type="AlphaFoldDB" id="A0ABC8KHA4"/>
<protein>
    <recommendedName>
        <fullName evidence="9">S-protein homolog</fullName>
    </recommendedName>
</protein>
<sequence length="140" mass="16765">MNLLISFMLVFATYYRFGTACKINRIELHNQLGPGIVLHYYCRDKTRKYPFETQELKFNTTRVLEFKDAAVTYTKTTTDCYFKYGKYYHDFLAYREATLGRCGQLRSYTARKDGIYFTRRYEKPGEFKFHWNVGTFVPKT</sequence>
<evidence type="ECO:0000256" key="3">
    <source>
        <dbReference type="ARBA" id="ARBA00022471"/>
    </source>
</evidence>
<dbReference type="Proteomes" id="UP001642260">
    <property type="component" value="Unassembled WGS sequence"/>
</dbReference>
<evidence type="ECO:0000313" key="7">
    <source>
        <dbReference type="EMBL" id="CAH8358126.1"/>
    </source>
</evidence>
<dbReference type="GO" id="GO:0005576">
    <property type="term" value="C:extracellular region"/>
    <property type="evidence" value="ECO:0007669"/>
    <property type="project" value="UniProtKB-SubCell"/>
</dbReference>
<comment type="caution">
    <text evidence="7">The sequence shown here is derived from an EMBL/GenBank/DDBJ whole genome shotgun (WGS) entry which is preliminary data.</text>
</comment>
<comment type="subcellular location">
    <subcellularLocation>
        <location evidence="1">Secreted</location>
    </subcellularLocation>
</comment>
<keyword evidence="5 6" id="KW-0732">Signal</keyword>
<evidence type="ECO:0008006" key="9">
    <source>
        <dbReference type="Google" id="ProtNLM"/>
    </source>
</evidence>
<evidence type="ECO:0000256" key="4">
    <source>
        <dbReference type="ARBA" id="ARBA00022525"/>
    </source>
</evidence>
<dbReference type="InterPro" id="IPR010264">
    <property type="entry name" value="Self-incomp_S1"/>
</dbReference>
<reference evidence="7 8" key="1">
    <citation type="submission" date="2022-03" db="EMBL/GenBank/DDBJ databases">
        <authorList>
            <person name="Macdonald S."/>
            <person name="Ahmed S."/>
            <person name="Newling K."/>
        </authorList>
    </citation>
    <scope>NUCLEOTIDE SEQUENCE [LARGE SCALE GENOMIC DNA]</scope>
</reference>
<evidence type="ECO:0000256" key="2">
    <source>
        <dbReference type="ARBA" id="ARBA00005581"/>
    </source>
</evidence>
<organism evidence="7 8">
    <name type="scientific">Eruca vesicaria subsp. sativa</name>
    <name type="common">Garden rocket</name>
    <name type="synonym">Eruca sativa</name>
    <dbReference type="NCBI Taxonomy" id="29727"/>
    <lineage>
        <taxon>Eukaryota</taxon>
        <taxon>Viridiplantae</taxon>
        <taxon>Streptophyta</taxon>
        <taxon>Embryophyta</taxon>
        <taxon>Tracheophyta</taxon>
        <taxon>Spermatophyta</taxon>
        <taxon>Magnoliopsida</taxon>
        <taxon>eudicotyledons</taxon>
        <taxon>Gunneridae</taxon>
        <taxon>Pentapetalae</taxon>
        <taxon>rosids</taxon>
        <taxon>malvids</taxon>
        <taxon>Brassicales</taxon>
        <taxon>Brassicaceae</taxon>
        <taxon>Brassiceae</taxon>
        <taxon>Eruca</taxon>
    </lineage>
</organism>
<dbReference type="EMBL" id="CAKOAT010241821">
    <property type="protein sequence ID" value="CAH8358126.1"/>
    <property type="molecule type" value="Genomic_DNA"/>
</dbReference>
<dbReference type="GO" id="GO:0060320">
    <property type="term" value="P:rejection of self pollen"/>
    <property type="evidence" value="ECO:0007669"/>
    <property type="project" value="UniProtKB-KW"/>
</dbReference>
<evidence type="ECO:0000313" key="8">
    <source>
        <dbReference type="Proteomes" id="UP001642260"/>
    </source>
</evidence>